<dbReference type="Gene3D" id="3.40.50.2000">
    <property type="entry name" value="Glycogen Phosphorylase B"/>
    <property type="match status" value="2"/>
</dbReference>
<feature type="domain" description="Glycosyl transferase family 1" evidence="1">
    <location>
        <begin position="193"/>
        <end position="348"/>
    </location>
</feature>
<dbReference type="SUPFAM" id="SSF53756">
    <property type="entry name" value="UDP-Glycosyltransferase/glycogen phosphorylase"/>
    <property type="match status" value="1"/>
</dbReference>
<protein>
    <submittedName>
        <fullName evidence="3">D-inositol-3-phosphate glycosyltransferase</fullName>
        <ecNumber evidence="3">2.4.1.250</ecNumber>
    </submittedName>
</protein>
<evidence type="ECO:0000313" key="3">
    <source>
        <dbReference type="EMBL" id="MPM13278.1"/>
    </source>
</evidence>
<sequence>MKIAQVVTLVSPDGAYGGPLRVAANQLRALRSSGHTVRLFAAHRGYATAPTQLLGVPLTTRTARMLLPGTGFAGLSSLPLLDLLRRELPRYDVVHVHLARDLVTMPAARLALGLGLPVVLQTHGMVDASSHWLARPLDTLMTRPVLRRADRTLYLTERERRDLEQVSRGEARLTELTNGVPVPPVDLAGEEKSSVEVLFLARLHARKRPGVFVEAARRLAVEYPDVAFTLVGPDEGEGAAVQKQIADAGISTIGWEGALDPDRTLDRMRRASIYVLPSVDEPFPMSVLEAASCGLPCVVTDTCGLARAVDRWCAGAVVDDSTEMLVGAIRELLTDGRVRQERARNARAMVQEEFGIGAVARGLETVYADVTATASAGAGGKA</sequence>
<gene>
    <name evidence="3" type="primary">mshA_43</name>
    <name evidence="3" type="ORF">SDC9_59634</name>
</gene>
<keyword evidence="3" id="KW-0808">Transferase</keyword>
<reference evidence="3" key="1">
    <citation type="submission" date="2019-08" db="EMBL/GenBank/DDBJ databases">
        <authorList>
            <person name="Kucharzyk K."/>
            <person name="Murdoch R.W."/>
            <person name="Higgins S."/>
            <person name="Loffler F."/>
        </authorList>
    </citation>
    <scope>NUCLEOTIDE SEQUENCE</scope>
</reference>
<dbReference type="Pfam" id="PF00534">
    <property type="entry name" value="Glycos_transf_1"/>
    <property type="match status" value="1"/>
</dbReference>
<comment type="caution">
    <text evidence="3">The sequence shown here is derived from an EMBL/GenBank/DDBJ whole genome shotgun (WGS) entry which is preliminary data.</text>
</comment>
<dbReference type="AlphaFoldDB" id="A0A644XBW3"/>
<dbReference type="PANTHER" id="PTHR12526">
    <property type="entry name" value="GLYCOSYLTRANSFERASE"/>
    <property type="match status" value="1"/>
</dbReference>
<dbReference type="InterPro" id="IPR028098">
    <property type="entry name" value="Glyco_trans_4-like_N"/>
</dbReference>
<dbReference type="EMBL" id="VSSQ01002095">
    <property type="protein sequence ID" value="MPM13278.1"/>
    <property type="molecule type" value="Genomic_DNA"/>
</dbReference>
<organism evidence="3">
    <name type="scientific">bioreactor metagenome</name>
    <dbReference type="NCBI Taxonomy" id="1076179"/>
    <lineage>
        <taxon>unclassified sequences</taxon>
        <taxon>metagenomes</taxon>
        <taxon>ecological metagenomes</taxon>
    </lineage>
</organism>
<dbReference type="GO" id="GO:0102710">
    <property type="term" value="F:D-inositol-3-phosphate glycosyltransferase activity"/>
    <property type="evidence" value="ECO:0007669"/>
    <property type="project" value="UniProtKB-EC"/>
</dbReference>
<dbReference type="InterPro" id="IPR001296">
    <property type="entry name" value="Glyco_trans_1"/>
</dbReference>
<evidence type="ECO:0000259" key="2">
    <source>
        <dbReference type="Pfam" id="PF13439"/>
    </source>
</evidence>
<feature type="domain" description="Glycosyltransferase subfamily 4-like N-terminal" evidence="2">
    <location>
        <begin position="16"/>
        <end position="180"/>
    </location>
</feature>
<evidence type="ECO:0000259" key="1">
    <source>
        <dbReference type="Pfam" id="PF00534"/>
    </source>
</evidence>
<dbReference type="EC" id="2.4.1.250" evidence="3"/>
<dbReference type="Pfam" id="PF13439">
    <property type="entry name" value="Glyco_transf_4"/>
    <property type="match status" value="1"/>
</dbReference>
<accession>A0A644XBW3</accession>
<keyword evidence="3" id="KW-0328">Glycosyltransferase</keyword>
<proteinExistence type="predicted"/>
<name>A0A644XBW3_9ZZZZ</name>